<dbReference type="SUPFAM" id="SSF52540">
    <property type="entry name" value="P-loop containing nucleoside triphosphate hydrolases"/>
    <property type="match status" value="1"/>
</dbReference>
<feature type="domain" description="UvrD-like helicase C-terminal" evidence="2">
    <location>
        <begin position="491"/>
        <end position="538"/>
    </location>
</feature>
<dbReference type="OrthoDB" id="393237at2"/>
<gene>
    <name evidence="3" type="ORF">METUNv1_03336</name>
</gene>
<evidence type="ECO:0000313" key="3">
    <source>
        <dbReference type="EMBL" id="EGK70431.1"/>
    </source>
</evidence>
<name>F5RGP3_METUF</name>
<dbReference type="InterPro" id="IPR027417">
    <property type="entry name" value="P-loop_NTPase"/>
</dbReference>
<sequence>MAKVIPDGWRELASADAGGAAERELATLALLERGLPADYTVYHGVHWTRLDEGGFSIYGDIDFVVVNAAGDLLAIEQRSGFLEEGPQGLSSRRRGRDRNVAVGIARARHALSTRLAARLGGSAPRIEYLLYCPDHFVRQAHTAGIDAERIVDAAVRDQLIPRIRAILPPGEHSGHGPEVHRFLRDEIKLEPDVAARLGMARERITRVSGGLTQWARALDFQPYRLRVVGTAGSGKTQLALAEYTAAIEAGRRPLYVCFNRPLADHLAQIAPEGGLACTFHHLCERVLAAHGERPDYAKPDAFDAMIARAGELPVPDDLLFDALVVDEGQDFNADWADQLWRHARDGARRLWLEDPMQNLYARPPVELPGWVTLHAHSNFRSPRPVVRMLQTLMEGVMPGAERIEAASPFDADEVAVLAYSQAHPLTQRVKEAIRLCFAAGFHAQDVAIISWRGRDQSELLRHDRLGANALRSFTGQYDLLGQPEYSGGEVLIESVYRFKGQSAPAVILAEIDFDTLDERTLRKLFVGATRAMMKLVLVASERAAGTLAERLGPQA</sequence>
<dbReference type="EMBL" id="AFHG01000057">
    <property type="protein sequence ID" value="EGK70431.1"/>
    <property type="molecule type" value="Genomic_DNA"/>
</dbReference>
<dbReference type="GO" id="GO:0000725">
    <property type="term" value="P:recombinational repair"/>
    <property type="evidence" value="ECO:0007669"/>
    <property type="project" value="TreeGrafter"/>
</dbReference>
<reference evidence="3 4" key="1">
    <citation type="journal article" date="2011" name="J. Bacteriol.">
        <title>Genome sequence of Methyloversatilis universalis FAM5T, a methylotrophic representative of the order Rhodocyclales.</title>
        <authorList>
            <person name="Kittichotirat W."/>
            <person name="Good N.M."/>
            <person name="Hall R."/>
            <person name="Bringel F."/>
            <person name="Lajus A."/>
            <person name="Medigue C."/>
            <person name="Smalley N.E."/>
            <person name="Beck D."/>
            <person name="Bumgarner R."/>
            <person name="Vuilleumier S."/>
            <person name="Kalyuzhnaya M.G."/>
        </authorList>
    </citation>
    <scope>NUCLEOTIDE SEQUENCE [LARGE SCALE GENOMIC DNA]</scope>
    <source>
        <strain evidence="4">ATCC BAA-1314 / JCM 13912 / FAM5</strain>
    </source>
</reference>
<dbReference type="Pfam" id="PF13538">
    <property type="entry name" value="UvrD_C_2"/>
    <property type="match status" value="1"/>
</dbReference>
<dbReference type="GO" id="GO:0005524">
    <property type="term" value="F:ATP binding"/>
    <property type="evidence" value="ECO:0007669"/>
    <property type="project" value="InterPro"/>
</dbReference>
<comment type="caution">
    <text evidence="3">The sequence shown here is derived from an EMBL/GenBank/DDBJ whole genome shotgun (WGS) entry which is preliminary data.</text>
</comment>
<dbReference type="InterPro" id="IPR027785">
    <property type="entry name" value="UvrD-like_helicase_C"/>
</dbReference>
<accession>F5RGP3</accession>
<keyword evidence="4" id="KW-1185">Reference proteome</keyword>
<dbReference type="PANTHER" id="PTHR11070">
    <property type="entry name" value="UVRD / RECB / PCRA DNA HELICASE FAMILY MEMBER"/>
    <property type="match status" value="1"/>
</dbReference>
<dbReference type="GO" id="GO:0043138">
    <property type="term" value="F:3'-5' DNA helicase activity"/>
    <property type="evidence" value="ECO:0007669"/>
    <property type="project" value="TreeGrafter"/>
</dbReference>
<dbReference type="RefSeq" id="WP_008063680.1">
    <property type="nucleotide sequence ID" value="NZ_AFHG01000057.1"/>
</dbReference>
<proteinExistence type="predicted"/>
<dbReference type="InterPro" id="IPR000212">
    <property type="entry name" value="DNA_helicase_UvrD/REP"/>
</dbReference>
<dbReference type="Proteomes" id="UP000005019">
    <property type="component" value="Unassembled WGS sequence"/>
</dbReference>
<dbReference type="STRING" id="1000565.METUNv1_03336"/>
<protein>
    <recommendedName>
        <fullName evidence="1">DNA 3'-5' helicase II</fullName>
    </recommendedName>
</protein>
<dbReference type="eggNOG" id="COG1112">
    <property type="taxonomic scope" value="Bacteria"/>
</dbReference>
<dbReference type="GO" id="GO:0003677">
    <property type="term" value="F:DNA binding"/>
    <property type="evidence" value="ECO:0007669"/>
    <property type="project" value="InterPro"/>
</dbReference>
<organism evidence="3 4">
    <name type="scientific">Methyloversatilis universalis (strain ATCC BAA-1314 / DSM 25237 / JCM 13912 / CCUG 52030 / FAM5)</name>
    <dbReference type="NCBI Taxonomy" id="1000565"/>
    <lineage>
        <taxon>Bacteria</taxon>
        <taxon>Pseudomonadati</taxon>
        <taxon>Pseudomonadota</taxon>
        <taxon>Betaproteobacteria</taxon>
        <taxon>Nitrosomonadales</taxon>
        <taxon>Sterolibacteriaceae</taxon>
        <taxon>Methyloversatilis</taxon>
    </lineage>
</organism>
<evidence type="ECO:0000256" key="1">
    <source>
        <dbReference type="ARBA" id="ARBA00034923"/>
    </source>
</evidence>
<dbReference type="Gene3D" id="3.40.50.300">
    <property type="entry name" value="P-loop containing nucleotide triphosphate hydrolases"/>
    <property type="match status" value="2"/>
</dbReference>
<evidence type="ECO:0000313" key="4">
    <source>
        <dbReference type="Proteomes" id="UP000005019"/>
    </source>
</evidence>
<dbReference type="AlphaFoldDB" id="F5RGP3"/>
<dbReference type="Pfam" id="PF13245">
    <property type="entry name" value="AAA_19"/>
    <property type="match status" value="1"/>
</dbReference>
<evidence type="ECO:0000259" key="2">
    <source>
        <dbReference type="Pfam" id="PF13538"/>
    </source>
</evidence>
<dbReference type="PANTHER" id="PTHR11070:SF2">
    <property type="entry name" value="ATP-DEPENDENT DNA HELICASE SRS2"/>
    <property type="match status" value="1"/>
</dbReference>